<dbReference type="RefSeq" id="WP_265582072.1">
    <property type="nucleotide sequence ID" value="NZ_CP036172.1"/>
</dbReference>
<dbReference type="Proteomes" id="UP001042704">
    <property type="component" value="Chromosome"/>
</dbReference>
<dbReference type="GeneID" id="76423491"/>
<name>A0A8A3S4B6_9EURY</name>
<dbReference type="KEGG" id="maqe:RJ40_03975"/>
<organism evidence="1 2">
    <name type="scientific">Methanofollis aquaemaris</name>
    <dbReference type="NCBI Taxonomy" id="126734"/>
    <lineage>
        <taxon>Archaea</taxon>
        <taxon>Methanobacteriati</taxon>
        <taxon>Methanobacteriota</taxon>
        <taxon>Stenosarchaea group</taxon>
        <taxon>Methanomicrobia</taxon>
        <taxon>Methanomicrobiales</taxon>
        <taxon>Methanomicrobiaceae</taxon>
        <taxon>Methanofollis</taxon>
    </lineage>
</organism>
<gene>
    <name evidence="1" type="ORF">RJ40_03975</name>
</gene>
<keyword evidence="2" id="KW-1185">Reference proteome</keyword>
<dbReference type="AlphaFoldDB" id="A0A8A3S4B6"/>
<accession>A0A8A3S4B6</accession>
<dbReference type="Gene3D" id="3.30.160.250">
    <property type="match status" value="1"/>
</dbReference>
<dbReference type="SUPFAM" id="SSF143100">
    <property type="entry name" value="TTHA1013/TTHA0281-like"/>
    <property type="match status" value="1"/>
</dbReference>
<proteinExistence type="predicted"/>
<evidence type="ECO:0000313" key="1">
    <source>
        <dbReference type="EMBL" id="QSZ66709.1"/>
    </source>
</evidence>
<dbReference type="EMBL" id="CP036172">
    <property type="protein sequence ID" value="QSZ66709.1"/>
    <property type="molecule type" value="Genomic_DNA"/>
</dbReference>
<evidence type="ECO:0000313" key="2">
    <source>
        <dbReference type="Proteomes" id="UP001042704"/>
    </source>
</evidence>
<reference evidence="1" key="1">
    <citation type="journal article" date="2001" name="Int. J. Syst. Evol. Microbiol.">
        <title>Methanofollis aquaemaris sp. nov., a methanogen isolated from an aquaculture fish pond.</title>
        <authorList>
            <person name="Lai M.C."/>
            <person name="Chen S.C."/>
        </authorList>
    </citation>
    <scope>NUCLEOTIDE SEQUENCE</scope>
    <source>
        <strain evidence="1">N2F9704</strain>
    </source>
</reference>
<protein>
    <submittedName>
        <fullName evidence="1">Type II toxin-antitoxin system HicB family antitoxin</fullName>
    </submittedName>
</protein>
<dbReference type="InterPro" id="IPR035069">
    <property type="entry name" value="TTHA1013/TTHA0281-like"/>
</dbReference>
<sequence>MRRYTLTAALWEEGGIYVSKCPEIGVASCGETPDRALAHLREAAELYLENAKVLGLTDDIVPALRSPRKFTTTFEVSE</sequence>
<reference evidence="1" key="2">
    <citation type="submission" date="2019-02" db="EMBL/GenBank/DDBJ databases">
        <authorList>
            <person name="Chen S.-C."/>
            <person name="Chien H.-H."/>
            <person name="Lai M.-C."/>
        </authorList>
    </citation>
    <scope>NUCLEOTIDE SEQUENCE</scope>
    <source>
        <strain evidence="1">N2F9704</strain>
    </source>
</reference>